<dbReference type="PANTHER" id="PTHR48127:SF1">
    <property type="entry name" value="ZINC FINGER GRF-TYPE DOMAIN-CONTAINING PROTEIN"/>
    <property type="match status" value="1"/>
</dbReference>
<protein>
    <submittedName>
        <fullName evidence="2">Uncharacterized protein</fullName>
    </submittedName>
</protein>
<gene>
    <name evidence="2" type="ORF">SETIT_5G236900v2</name>
</gene>
<name>A0A368R818_SETIT</name>
<keyword evidence="1" id="KW-0175">Coiled coil</keyword>
<accession>A0A368R818</accession>
<evidence type="ECO:0000313" key="2">
    <source>
        <dbReference type="EMBL" id="RCV26331.1"/>
    </source>
</evidence>
<dbReference type="AlphaFoldDB" id="A0A368R818"/>
<proteinExistence type="predicted"/>
<dbReference type="PANTHER" id="PTHR48127">
    <property type="entry name" value="GRF-TYPE DOMAIN-CONTAINING PROTEIN"/>
    <property type="match status" value="1"/>
</dbReference>
<reference evidence="2" key="1">
    <citation type="journal article" date="2012" name="Nat. Biotechnol.">
        <title>Reference genome sequence of the model plant Setaria.</title>
        <authorList>
            <person name="Bennetzen J.L."/>
            <person name="Schmutz J."/>
            <person name="Wang H."/>
            <person name="Percifield R."/>
            <person name="Hawkins J."/>
            <person name="Pontaroli A.C."/>
            <person name="Estep M."/>
            <person name="Feng L."/>
            <person name="Vaughn J.N."/>
            <person name="Grimwood J."/>
            <person name="Jenkins J."/>
            <person name="Barry K."/>
            <person name="Lindquist E."/>
            <person name="Hellsten U."/>
            <person name="Deshpande S."/>
            <person name="Wang X."/>
            <person name="Wu X."/>
            <person name="Mitros T."/>
            <person name="Triplett J."/>
            <person name="Yang X."/>
            <person name="Ye C.Y."/>
            <person name="Mauro-Herrera M."/>
            <person name="Wang L."/>
            <person name="Li P."/>
            <person name="Sharma M."/>
            <person name="Sharma R."/>
            <person name="Ronald P.C."/>
            <person name="Panaud O."/>
            <person name="Kellogg E.A."/>
            <person name="Brutnell T.P."/>
            <person name="Doust A.N."/>
            <person name="Tuskan G.A."/>
            <person name="Rokhsar D."/>
            <person name="Devos K.M."/>
        </authorList>
    </citation>
    <scope>NUCLEOTIDE SEQUENCE [LARGE SCALE GENOMIC DNA]</scope>
    <source>
        <strain evidence="2">Yugu1</strain>
    </source>
</reference>
<feature type="coiled-coil region" evidence="1">
    <location>
        <begin position="218"/>
        <end position="245"/>
    </location>
</feature>
<dbReference type="EMBL" id="CM003532">
    <property type="protein sequence ID" value="RCV26331.1"/>
    <property type="molecule type" value="Genomic_DNA"/>
</dbReference>
<reference evidence="2" key="2">
    <citation type="submission" date="2015-07" db="EMBL/GenBank/DDBJ databases">
        <authorList>
            <person name="Noorani M."/>
        </authorList>
    </citation>
    <scope>NUCLEOTIDE SEQUENCE</scope>
    <source>
        <strain evidence="2">Yugu1</strain>
    </source>
</reference>
<organism evidence="2">
    <name type="scientific">Setaria italica</name>
    <name type="common">Foxtail millet</name>
    <name type="synonym">Panicum italicum</name>
    <dbReference type="NCBI Taxonomy" id="4555"/>
    <lineage>
        <taxon>Eukaryota</taxon>
        <taxon>Viridiplantae</taxon>
        <taxon>Streptophyta</taxon>
        <taxon>Embryophyta</taxon>
        <taxon>Tracheophyta</taxon>
        <taxon>Spermatophyta</taxon>
        <taxon>Magnoliopsida</taxon>
        <taxon>Liliopsida</taxon>
        <taxon>Poales</taxon>
        <taxon>Poaceae</taxon>
        <taxon>PACMAD clade</taxon>
        <taxon>Panicoideae</taxon>
        <taxon>Panicodae</taxon>
        <taxon>Paniceae</taxon>
        <taxon>Cenchrinae</taxon>
        <taxon>Setaria</taxon>
    </lineage>
</organism>
<evidence type="ECO:0000256" key="1">
    <source>
        <dbReference type="SAM" id="Coils"/>
    </source>
</evidence>
<sequence length="316" mass="36418">MSAIGHEYKRRMGYMQYPIESDEVVPVPSAVPIPDCRCGVPTEVQQLRHPKIAGRAYYPLLFFWIHGSEKYDPRIRLFPYDRTKLEPYQQFRGWVPPPPNPPPMTEEEKQETAYRRVRDHPLCKWVPPKFIPFFRCSLKAHDGLPLCDFNEYIHEPKPLWPTEEQVREFETGKAPWLYGSFPSDRCKYGILATQGVVPSELGYGWFCGNAYGEYWVEARKRRIQMEELEERAEEARMEVMKALVADLPIGMAFGKGDKCKDGKEEMAKEAQMEAVKALVRELPHDNANVDKKGKGVVIVGDDDDDDDELLCEGDSD</sequence>